<name>A0AAD1U158_EUPCR</name>
<evidence type="ECO:0000256" key="3">
    <source>
        <dbReference type="ARBA" id="ARBA00022448"/>
    </source>
</evidence>
<evidence type="ECO:0000256" key="12">
    <source>
        <dbReference type="SAM" id="Phobius"/>
    </source>
</evidence>
<dbReference type="SUPFAM" id="SSF52540">
    <property type="entry name" value="P-loop containing nucleoside triphosphate hydrolases"/>
    <property type="match status" value="2"/>
</dbReference>
<evidence type="ECO:0000259" key="13">
    <source>
        <dbReference type="PROSITE" id="PS50893"/>
    </source>
</evidence>
<dbReference type="Gene3D" id="1.20.1560.10">
    <property type="entry name" value="ABC transporter type 1, transmembrane domain"/>
    <property type="match status" value="2"/>
</dbReference>
<keyword evidence="6" id="KW-0547">Nucleotide-binding</keyword>
<dbReference type="InterPro" id="IPR003593">
    <property type="entry name" value="AAA+_ATPase"/>
</dbReference>
<keyword evidence="9 12" id="KW-0472">Membrane</keyword>
<evidence type="ECO:0000256" key="1">
    <source>
        <dbReference type="ARBA" id="ARBA00004141"/>
    </source>
</evidence>
<feature type="transmembrane region" description="Helical" evidence="12">
    <location>
        <begin position="731"/>
        <end position="751"/>
    </location>
</feature>
<gene>
    <name evidence="15" type="ORF">ECRASSUSDP1_LOCUS1424</name>
</gene>
<dbReference type="PANTHER" id="PTHR43394">
    <property type="entry name" value="ATP-DEPENDENT PERMEASE MDL1, MITOCHONDRIAL"/>
    <property type="match status" value="1"/>
</dbReference>
<dbReference type="InterPro" id="IPR017871">
    <property type="entry name" value="ABC_transporter-like_CS"/>
</dbReference>
<keyword evidence="5" id="KW-0677">Repeat</keyword>
<feature type="transmembrane region" description="Helical" evidence="12">
    <location>
        <begin position="836"/>
        <end position="857"/>
    </location>
</feature>
<dbReference type="InterPro" id="IPR027417">
    <property type="entry name" value="P-loop_NTPase"/>
</dbReference>
<organism evidence="15 16">
    <name type="scientific">Euplotes crassus</name>
    <dbReference type="NCBI Taxonomy" id="5936"/>
    <lineage>
        <taxon>Eukaryota</taxon>
        <taxon>Sar</taxon>
        <taxon>Alveolata</taxon>
        <taxon>Ciliophora</taxon>
        <taxon>Intramacronucleata</taxon>
        <taxon>Spirotrichea</taxon>
        <taxon>Hypotrichia</taxon>
        <taxon>Euplotida</taxon>
        <taxon>Euplotidae</taxon>
        <taxon>Moneuplotes</taxon>
    </lineage>
</organism>
<feature type="transmembrane region" description="Helical" evidence="12">
    <location>
        <begin position="156"/>
        <end position="174"/>
    </location>
</feature>
<dbReference type="GO" id="GO:0090374">
    <property type="term" value="P:oligopeptide export from mitochondrion"/>
    <property type="evidence" value="ECO:0007669"/>
    <property type="project" value="TreeGrafter"/>
</dbReference>
<feature type="transmembrane region" description="Helical" evidence="12">
    <location>
        <begin position="180"/>
        <end position="202"/>
    </location>
</feature>
<comment type="caution">
    <text evidence="15">The sequence shown here is derived from an EMBL/GenBank/DDBJ whole genome shotgun (WGS) entry which is preliminary data.</text>
</comment>
<keyword evidence="16" id="KW-1185">Reference proteome</keyword>
<feature type="domain" description="ABC transmembrane type-1" evidence="14">
    <location>
        <begin position="696"/>
        <end position="979"/>
    </location>
</feature>
<dbReference type="Gene3D" id="3.40.50.300">
    <property type="entry name" value="P-loop containing nucleotide triphosphate hydrolases"/>
    <property type="match status" value="2"/>
</dbReference>
<feature type="transmembrane region" description="Helical" evidence="12">
    <location>
        <begin position="80"/>
        <end position="105"/>
    </location>
</feature>
<evidence type="ECO:0000256" key="9">
    <source>
        <dbReference type="ARBA" id="ARBA00023136"/>
    </source>
</evidence>
<dbReference type="InterPro" id="IPR036640">
    <property type="entry name" value="ABC1_TM_sf"/>
</dbReference>
<dbReference type="FunFam" id="3.40.50.300:FF:000218">
    <property type="entry name" value="Multidrug ABC transporter ATP-binding protein"/>
    <property type="match status" value="1"/>
</dbReference>
<evidence type="ECO:0000256" key="2">
    <source>
        <dbReference type="ARBA" id="ARBA00007577"/>
    </source>
</evidence>
<dbReference type="CDD" id="cd18577">
    <property type="entry name" value="ABC_6TM_Pgp_ABCB1_D1_like"/>
    <property type="match status" value="1"/>
</dbReference>
<feature type="transmembrane region" description="Helical" evidence="12">
    <location>
        <begin position="305"/>
        <end position="323"/>
    </location>
</feature>
<comment type="subcellular location">
    <subcellularLocation>
        <location evidence="1">Membrane</location>
        <topology evidence="1">Multi-pass membrane protein</topology>
    </subcellularLocation>
</comment>
<feature type="transmembrane region" description="Helical" evidence="12">
    <location>
        <begin position="692"/>
        <end position="719"/>
    </location>
</feature>
<feature type="transmembrane region" description="Helical" evidence="12">
    <location>
        <begin position="34"/>
        <end position="57"/>
    </location>
</feature>
<dbReference type="PROSITE" id="PS50929">
    <property type="entry name" value="ABC_TM1F"/>
    <property type="match status" value="2"/>
</dbReference>
<dbReference type="CDD" id="cd18578">
    <property type="entry name" value="ABC_6TM_Pgp_ABCB1_D2_like"/>
    <property type="match status" value="1"/>
</dbReference>
<feature type="domain" description="ABC transmembrane type-1" evidence="14">
    <location>
        <begin position="37"/>
        <end position="331"/>
    </location>
</feature>
<feature type="transmembrane region" description="Helical" evidence="12">
    <location>
        <begin position="262"/>
        <end position="285"/>
    </location>
</feature>
<dbReference type="InterPro" id="IPR003439">
    <property type="entry name" value="ABC_transporter-like_ATP-bd"/>
</dbReference>
<dbReference type="Proteomes" id="UP001295684">
    <property type="component" value="Unassembled WGS sequence"/>
</dbReference>
<dbReference type="PROSITE" id="PS50893">
    <property type="entry name" value="ABC_TRANSPORTER_2"/>
    <property type="match status" value="2"/>
</dbReference>
<dbReference type="InterPro" id="IPR011527">
    <property type="entry name" value="ABC1_TM_dom"/>
</dbReference>
<proteinExistence type="inferred from homology"/>
<keyword evidence="7" id="KW-0067">ATP-binding</keyword>
<evidence type="ECO:0000259" key="14">
    <source>
        <dbReference type="PROSITE" id="PS50929"/>
    </source>
</evidence>
<feature type="compositionally biased region" description="Basic residues" evidence="11">
    <location>
        <begin position="631"/>
        <end position="640"/>
    </location>
</feature>
<dbReference type="SUPFAM" id="SSF90123">
    <property type="entry name" value="ABC transporter transmembrane region"/>
    <property type="match status" value="2"/>
</dbReference>
<dbReference type="Pfam" id="PF00664">
    <property type="entry name" value="ABC_membrane"/>
    <property type="match status" value="2"/>
</dbReference>
<evidence type="ECO:0000256" key="10">
    <source>
        <dbReference type="ARBA" id="ARBA00023180"/>
    </source>
</evidence>
<dbReference type="InterPro" id="IPR039421">
    <property type="entry name" value="Type_1_exporter"/>
</dbReference>
<evidence type="ECO:0000256" key="8">
    <source>
        <dbReference type="ARBA" id="ARBA00022989"/>
    </source>
</evidence>
<dbReference type="EMBL" id="CAMPGE010001343">
    <property type="protein sequence ID" value="CAI2360126.1"/>
    <property type="molecule type" value="Genomic_DNA"/>
</dbReference>
<protein>
    <submittedName>
        <fullName evidence="15">Uncharacterized protein</fullName>
    </submittedName>
</protein>
<keyword evidence="10" id="KW-0325">Glycoprotein</keyword>
<reference evidence="15" key="1">
    <citation type="submission" date="2023-07" db="EMBL/GenBank/DDBJ databases">
        <authorList>
            <consortium name="AG Swart"/>
            <person name="Singh M."/>
            <person name="Singh A."/>
            <person name="Seah K."/>
            <person name="Emmerich C."/>
        </authorList>
    </citation>
    <scope>NUCLEOTIDE SEQUENCE</scope>
    <source>
        <strain evidence="15">DP1</strain>
    </source>
</reference>
<feature type="domain" description="ABC transporter" evidence="13">
    <location>
        <begin position="1018"/>
        <end position="1272"/>
    </location>
</feature>
<accession>A0AAD1U158</accession>
<feature type="transmembrane region" description="Helical" evidence="12">
    <location>
        <begin position="952"/>
        <end position="968"/>
    </location>
</feature>
<dbReference type="SMART" id="SM00382">
    <property type="entry name" value="AAA"/>
    <property type="match status" value="2"/>
</dbReference>
<comment type="similarity">
    <text evidence="2">Belongs to the ABC transporter superfamily. ABCB family. Multidrug resistance exporter (TC 3.A.1.201) subfamily.</text>
</comment>
<dbReference type="Pfam" id="PF00005">
    <property type="entry name" value="ABC_tran"/>
    <property type="match status" value="2"/>
</dbReference>
<evidence type="ECO:0000256" key="6">
    <source>
        <dbReference type="ARBA" id="ARBA00022741"/>
    </source>
</evidence>
<dbReference type="GO" id="GO:0005743">
    <property type="term" value="C:mitochondrial inner membrane"/>
    <property type="evidence" value="ECO:0007669"/>
    <property type="project" value="TreeGrafter"/>
</dbReference>
<keyword evidence="3" id="KW-0813">Transport</keyword>
<evidence type="ECO:0000313" key="15">
    <source>
        <dbReference type="EMBL" id="CAI2360126.1"/>
    </source>
</evidence>
<feature type="compositionally biased region" description="Acidic residues" evidence="11">
    <location>
        <begin position="610"/>
        <end position="627"/>
    </location>
</feature>
<feature type="transmembrane region" description="Helical" evidence="12">
    <location>
        <begin position="926"/>
        <end position="945"/>
    </location>
</feature>
<dbReference type="FunFam" id="3.40.50.300:FF:000240">
    <property type="entry name" value="ABC transporter B family member 20"/>
    <property type="match status" value="1"/>
</dbReference>
<dbReference type="PROSITE" id="PS00211">
    <property type="entry name" value="ABC_TRANSPORTER_1"/>
    <property type="match status" value="2"/>
</dbReference>
<evidence type="ECO:0000256" key="5">
    <source>
        <dbReference type="ARBA" id="ARBA00022737"/>
    </source>
</evidence>
<evidence type="ECO:0000256" key="4">
    <source>
        <dbReference type="ARBA" id="ARBA00022692"/>
    </source>
</evidence>
<keyword evidence="4 12" id="KW-0812">Transmembrane</keyword>
<evidence type="ECO:0000256" key="7">
    <source>
        <dbReference type="ARBA" id="ARBA00022840"/>
    </source>
</evidence>
<dbReference type="CDD" id="cd03249">
    <property type="entry name" value="ABC_MTABC3_MDL1_MDL2"/>
    <property type="match status" value="1"/>
</dbReference>
<evidence type="ECO:0000313" key="16">
    <source>
        <dbReference type="Proteomes" id="UP001295684"/>
    </source>
</evidence>
<feature type="domain" description="ABC transporter" evidence="13">
    <location>
        <begin position="366"/>
        <end position="604"/>
    </location>
</feature>
<dbReference type="GO" id="GO:0016887">
    <property type="term" value="F:ATP hydrolysis activity"/>
    <property type="evidence" value="ECO:0007669"/>
    <property type="project" value="InterPro"/>
</dbReference>
<feature type="region of interest" description="Disordered" evidence="11">
    <location>
        <begin position="609"/>
        <end position="653"/>
    </location>
</feature>
<dbReference type="PANTHER" id="PTHR43394:SF1">
    <property type="entry name" value="ATP-BINDING CASSETTE SUB-FAMILY B MEMBER 10, MITOCHONDRIAL"/>
    <property type="match status" value="1"/>
</dbReference>
<sequence>MDFNEEDDGLNYDKNTPMVGFFEMFKFSTFKIKIYLVLGIISAILAGIAMPLFVIFIEELYNSFDPDTSVKTTYDNCFKILLYLIYIGIGLWFVSYLYLAFFGMVSEYTGMIYRVKYLESVLKQDISWFENNDPQSLASKISKEASAIQVATGEKAANIFFAFTMLIAGAVVSFTMGWKFALVTVALFPLLFLVLSFMIIVLQMGFKKQEQAFKASSTLAEQALNSIKVVQAYGQEEKEDERFCEPLEEARKSGIKYHFISSLAYGMNNGIFMLIFALALFFGALFVTEGIKNDIRDRDYTPGDIIAVFFGMMFAAFSLSLAGPNFKSVTKGRQAAYAALQTIERVPNIIIDDEAAKRIDNIRGEIKFQDVKFKYKTRKINALDGVTINFEQGKVTALVGPSGSGKSTIVQLMERFYDPDEGSVLIDGEDLRNVNLRDFRSKVGYVGQEPVLFNQTIRENLYYGNPEATEDDMLEACKKANAAKIIERLPEGLDTIVGAQGGQLSGGEKQRIALARAFIKDPKILILDEATSALDRKNEQEVQEAIDNLKNGNLNITTIVIAHRLSTIRYSDKIVVLKEGKVVEEGNHKELLKNYKGGVYSTLVAKQEKLDDDQEESDESLDGSSDESADHKKRVHKTSTMRKNTSFNEEVKSKKEEADALDEDIKKEKDELIAQIKKKGYFKRLIEYNQPYWLIVVGLISSGIQGMTMPVFAVFYVKILFAMFEEDLELIAWYCFGMACNCALSCTATYFQKLSFGILSENMTKCIRRDLYKAILKKHAGWFDLPENNIGVLTSTLTSDVYALNGASTEGLSTVIETWIGLIGGLTMGLIFEWRIALSALCVIPFFICSAVIQVQLQTGFTESQEGSLKKANLLLSDAISNYKTVASFGHEYLLTDILRENLKEPLRKGAIKSHLAGFVFGWSNFVQNVVMGLLFFLGAVYIRYDGADQENCFLAIFVLMFAAWGAGQAQQFGPSQGKAFKSAIRIFSIIDEPSEIDASEDSSELVMADDKTFNGKIEFRNVWFRYPTRPDTWVLKDFSLTVLPHEKIGLVGESGSGKSTIVQLILRFYEPHFGQILINGVDIKHYNLKSLRQQMGLVQQMPTLFNDSVLFNICYGENEQDVNKAIEASGISNAKGFISRLTDAKGDDNVAIEEHEEVDEDNVDVEDLKKGLKTGCGTNGGKLSGGQKQRVAIARAVIRQPSILLLDEATSALDEVSQGKVQEALEKIMEGRTSIVIAHRLTTIENCDRIVLLKNGKIYKQGKYNEIKNDL</sequence>
<evidence type="ECO:0000256" key="11">
    <source>
        <dbReference type="SAM" id="MobiDB-lite"/>
    </source>
</evidence>
<keyword evidence="8 12" id="KW-1133">Transmembrane helix</keyword>
<dbReference type="AlphaFoldDB" id="A0AAD1U158"/>
<dbReference type="GO" id="GO:0015421">
    <property type="term" value="F:ABC-type oligopeptide transporter activity"/>
    <property type="evidence" value="ECO:0007669"/>
    <property type="project" value="TreeGrafter"/>
</dbReference>
<dbReference type="GO" id="GO:0005524">
    <property type="term" value="F:ATP binding"/>
    <property type="evidence" value="ECO:0007669"/>
    <property type="project" value="UniProtKB-KW"/>
</dbReference>